<sequence length="209" mass="24353">MDRAKTRKKTFVFFENLFDKYLYNPNSPLRNDLFYEPVLRYLLKSDMINDTERIRYQIQLRVLQKNKPGSKAKSFSYWLGRGKLGCLAEIEAPFTLLIFYEPGCSACEQLISQVKASLSINDLINKKILKVLAIYPEGNEEIWKGYQTNIPANWINGLDREQHVLKGRIYDLKASPTIYLLDENKIVLLKDVDFLQVGKFFESLNNRGN</sequence>
<gene>
    <name evidence="2" type="ORF">HDF22_004900</name>
</gene>
<dbReference type="Proteomes" id="UP000548326">
    <property type="component" value="Unassembled WGS sequence"/>
</dbReference>
<proteinExistence type="predicted"/>
<reference evidence="2 3" key="1">
    <citation type="submission" date="2020-08" db="EMBL/GenBank/DDBJ databases">
        <title>Genomic Encyclopedia of Type Strains, Phase IV (KMG-V): Genome sequencing to study the core and pangenomes of soil and plant-associated prokaryotes.</title>
        <authorList>
            <person name="Whitman W."/>
        </authorList>
    </citation>
    <scope>NUCLEOTIDE SEQUENCE [LARGE SCALE GENOMIC DNA]</scope>
    <source>
        <strain evidence="2 3">MP601</strain>
    </source>
</reference>
<feature type="domain" description="DUF5106" evidence="1">
    <location>
        <begin position="2"/>
        <end position="66"/>
    </location>
</feature>
<comment type="caution">
    <text evidence="2">The sequence shown here is derived from an EMBL/GenBank/DDBJ whole genome shotgun (WGS) entry which is preliminary data.</text>
</comment>
<accession>A0A841JR35</accession>
<dbReference type="Pfam" id="PF17127">
    <property type="entry name" value="DUF5106"/>
    <property type="match status" value="1"/>
</dbReference>
<evidence type="ECO:0000259" key="1">
    <source>
        <dbReference type="Pfam" id="PF17127"/>
    </source>
</evidence>
<dbReference type="InterPro" id="IPR033395">
    <property type="entry name" value="DUF5106"/>
</dbReference>
<evidence type="ECO:0000313" key="2">
    <source>
        <dbReference type="EMBL" id="MBB6130755.1"/>
    </source>
</evidence>
<evidence type="ECO:0000313" key="3">
    <source>
        <dbReference type="Proteomes" id="UP000548326"/>
    </source>
</evidence>
<name>A0A841JR35_9SPHI</name>
<dbReference type="AlphaFoldDB" id="A0A841JR35"/>
<dbReference type="SUPFAM" id="SSF52833">
    <property type="entry name" value="Thioredoxin-like"/>
    <property type="match status" value="1"/>
</dbReference>
<organism evidence="2 3">
    <name type="scientific">Mucilaginibacter lappiensis</name>
    <dbReference type="NCBI Taxonomy" id="354630"/>
    <lineage>
        <taxon>Bacteria</taxon>
        <taxon>Pseudomonadati</taxon>
        <taxon>Bacteroidota</taxon>
        <taxon>Sphingobacteriia</taxon>
        <taxon>Sphingobacteriales</taxon>
        <taxon>Sphingobacteriaceae</taxon>
        <taxon>Mucilaginibacter</taxon>
    </lineage>
</organism>
<protein>
    <recommendedName>
        <fullName evidence="1">DUF5106 domain-containing protein</fullName>
    </recommendedName>
</protein>
<dbReference type="EMBL" id="JACHCA010000017">
    <property type="protein sequence ID" value="MBB6130755.1"/>
    <property type="molecule type" value="Genomic_DNA"/>
</dbReference>
<dbReference type="InterPro" id="IPR036249">
    <property type="entry name" value="Thioredoxin-like_sf"/>
</dbReference>
<dbReference type="Gene3D" id="3.40.30.10">
    <property type="entry name" value="Glutaredoxin"/>
    <property type="match status" value="1"/>
</dbReference>